<gene>
    <name evidence="2" type="ORF">MOVS_10785</name>
    <name evidence="3" type="ORF">NCTC11227_02259</name>
</gene>
<reference evidence="3 5" key="2">
    <citation type="submission" date="2018-06" db="EMBL/GenBank/DDBJ databases">
        <authorList>
            <consortium name="Pathogen Informatics"/>
            <person name="Doyle S."/>
        </authorList>
    </citation>
    <scope>NUCLEOTIDE SEQUENCE [LARGE SCALE GENOMIC DNA]</scope>
    <source>
        <strain evidence="3 5">NCTC11227</strain>
    </source>
</reference>
<evidence type="ECO:0000313" key="4">
    <source>
        <dbReference type="Proteomes" id="UP000076765"/>
    </source>
</evidence>
<evidence type="ECO:0000313" key="5">
    <source>
        <dbReference type="Proteomes" id="UP000255102"/>
    </source>
</evidence>
<organism evidence="3 5">
    <name type="scientific">Moraxella ovis</name>
    <dbReference type="NCBI Taxonomy" id="29433"/>
    <lineage>
        <taxon>Bacteria</taxon>
        <taxon>Pseudomonadati</taxon>
        <taxon>Pseudomonadota</taxon>
        <taxon>Gammaproteobacteria</taxon>
        <taxon>Moraxellales</taxon>
        <taxon>Moraxellaceae</taxon>
        <taxon>Moraxella</taxon>
    </lineage>
</organism>
<geneLocation type="plasmid" evidence="4">
    <name>pmov1</name>
</geneLocation>
<keyword evidence="4" id="KW-1185">Reference proteome</keyword>
<dbReference type="EMBL" id="UGPW01000002">
    <property type="protein sequence ID" value="STY98583.1"/>
    <property type="molecule type" value="Genomic_DNA"/>
</dbReference>
<sequence length="101" mass="12075">MKALLLLILIFGATQSYAQQMQREYTVTRTMNLGYKHNQDAFINHFREQAPLEYERAWKYISYELNLEDGLELDDLRGHDNRTARIIPIRWAFDYFITKGN</sequence>
<evidence type="ECO:0000313" key="3">
    <source>
        <dbReference type="EMBL" id="STY98583.1"/>
    </source>
</evidence>
<dbReference type="RefSeq" id="WP_063515083.1">
    <property type="nucleotide sequence ID" value="NZ_CP011159.1"/>
</dbReference>
<dbReference type="EMBL" id="CP011159">
    <property type="protein sequence ID" value="ANB92572.1"/>
    <property type="molecule type" value="Genomic_DNA"/>
</dbReference>
<feature type="chain" id="PRO_5017060847" evidence="1">
    <location>
        <begin position="19"/>
        <end position="101"/>
    </location>
</feature>
<keyword evidence="2" id="KW-0614">Plasmid</keyword>
<proteinExistence type="predicted"/>
<geneLocation type="plasmid" evidence="2">
    <name>pMOV1</name>
</geneLocation>
<accession>A0A378QGY8</accession>
<name>A0A378QGY8_9GAMM</name>
<keyword evidence="1" id="KW-0732">Signal</keyword>
<evidence type="ECO:0000313" key="2">
    <source>
        <dbReference type="EMBL" id="ANB92572.1"/>
    </source>
</evidence>
<protein>
    <submittedName>
        <fullName evidence="3">Uncharacterized protein</fullName>
    </submittedName>
</protein>
<evidence type="ECO:0000256" key="1">
    <source>
        <dbReference type="SAM" id="SignalP"/>
    </source>
</evidence>
<dbReference type="Proteomes" id="UP000076765">
    <property type="component" value="Plasmid pMOV1"/>
</dbReference>
<dbReference type="Proteomes" id="UP000255102">
    <property type="component" value="Unassembled WGS sequence"/>
</dbReference>
<feature type="signal peptide" evidence="1">
    <location>
        <begin position="1"/>
        <end position="18"/>
    </location>
</feature>
<dbReference type="AlphaFoldDB" id="A0A378QGY8"/>
<dbReference type="KEGG" id="moi:MOVS_10785"/>
<reference evidence="2 4" key="1">
    <citation type="submission" date="2015-04" db="EMBL/GenBank/DDBJ databases">
        <authorList>
            <person name="Calcutt M.J."/>
            <person name="Foecking M.F."/>
        </authorList>
    </citation>
    <scope>NUCLEOTIDE SEQUENCE [LARGE SCALE GENOMIC DNA]</scope>
    <source>
        <strain evidence="2 4">199/55</strain>
        <plasmid evidence="2">pMOV1</plasmid>
        <plasmid evidence="4">pmov1</plasmid>
    </source>
</reference>